<keyword evidence="2" id="KW-0119">Carbohydrate metabolism</keyword>
<sequence length="154" mass="17771">MKFQMNGCLILGTWDGANIEIAEETGVEEVFVFGVKAEEINQLRKERKDFKTDPRWNELMADIEGGMFGDKEYFKPLVDSVHNMKVGNDWFLLANDFADYLRAQEEVDACYKDQAEWTRRSIMYTAGSGKFSSDRTIREYAEDIWDVAPCRPSA</sequence>
<keyword evidence="2" id="KW-0808">Transferase</keyword>
<comment type="function">
    <text evidence="2">Allosteric enzyme that catalyzes the rate-limiting step in glycogen catabolism, the phosphorolytic cleavage of glycogen to produce glucose-1-phosphate, and plays a central role in maintaining cellular and organismal glucose homeostasis.</text>
</comment>
<dbReference type="Gene3D" id="3.40.50.2000">
    <property type="entry name" value="Glycogen Phosphorylase B"/>
    <property type="match status" value="1"/>
</dbReference>
<comment type="catalytic activity">
    <reaction evidence="2">
        <text>[(1-&gt;4)-alpha-D-glucosyl](n) + phosphate = [(1-&gt;4)-alpha-D-glucosyl](n-1) + alpha-D-glucose 1-phosphate</text>
        <dbReference type="Rhea" id="RHEA:41732"/>
        <dbReference type="Rhea" id="RHEA-COMP:9584"/>
        <dbReference type="Rhea" id="RHEA-COMP:9586"/>
        <dbReference type="ChEBI" id="CHEBI:15444"/>
        <dbReference type="ChEBI" id="CHEBI:43474"/>
        <dbReference type="ChEBI" id="CHEBI:58601"/>
        <dbReference type="EC" id="2.4.1.1"/>
    </reaction>
</comment>
<evidence type="ECO:0000256" key="1">
    <source>
        <dbReference type="ARBA" id="ARBA00006047"/>
    </source>
</evidence>
<keyword evidence="2" id="KW-0663">Pyridoxal phosphate</keyword>
<dbReference type="SUPFAM" id="SSF53756">
    <property type="entry name" value="UDP-Glycosyltransferase/glycogen phosphorylase"/>
    <property type="match status" value="1"/>
</dbReference>
<dbReference type="GO" id="GO:0005980">
    <property type="term" value="P:glycogen catabolic process"/>
    <property type="evidence" value="ECO:0007669"/>
    <property type="project" value="TreeGrafter"/>
</dbReference>
<keyword evidence="2" id="KW-0328">Glycosyltransferase</keyword>
<protein>
    <recommendedName>
        <fullName evidence="2">Alpha-1,4 glucan phosphorylase</fullName>
        <ecNumber evidence="2">2.4.1.1</ecNumber>
    </recommendedName>
</protein>
<proteinExistence type="inferred from homology"/>
<accession>A0A699Z5S4</accession>
<evidence type="ECO:0000256" key="2">
    <source>
        <dbReference type="RuleBase" id="RU000587"/>
    </source>
</evidence>
<comment type="cofactor">
    <cofactor evidence="2">
        <name>pyridoxal 5'-phosphate</name>
        <dbReference type="ChEBI" id="CHEBI:597326"/>
    </cofactor>
</comment>
<keyword evidence="4" id="KW-1185">Reference proteome</keyword>
<name>A0A699Z5S4_HAELA</name>
<dbReference type="PANTHER" id="PTHR11468:SF30">
    <property type="entry name" value="ALPHA-1,4 GLUCAN PHOSPHORYLASE"/>
    <property type="match status" value="1"/>
</dbReference>
<reference evidence="3 4" key="1">
    <citation type="submission" date="2020-02" db="EMBL/GenBank/DDBJ databases">
        <title>Draft genome sequence of Haematococcus lacustris strain NIES-144.</title>
        <authorList>
            <person name="Morimoto D."/>
            <person name="Nakagawa S."/>
            <person name="Yoshida T."/>
            <person name="Sawayama S."/>
        </authorList>
    </citation>
    <scope>NUCLEOTIDE SEQUENCE [LARGE SCALE GENOMIC DNA]</scope>
    <source>
        <strain evidence="3 4">NIES-144</strain>
    </source>
</reference>
<organism evidence="3 4">
    <name type="scientific">Haematococcus lacustris</name>
    <name type="common">Green alga</name>
    <name type="synonym">Haematococcus pluvialis</name>
    <dbReference type="NCBI Taxonomy" id="44745"/>
    <lineage>
        <taxon>Eukaryota</taxon>
        <taxon>Viridiplantae</taxon>
        <taxon>Chlorophyta</taxon>
        <taxon>core chlorophytes</taxon>
        <taxon>Chlorophyceae</taxon>
        <taxon>CS clade</taxon>
        <taxon>Chlamydomonadales</taxon>
        <taxon>Haematococcaceae</taxon>
        <taxon>Haematococcus</taxon>
    </lineage>
</organism>
<gene>
    <name evidence="3" type="ORF">HaLaN_06173</name>
</gene>
<evidence type="ECO:0000313" key="3">
    <source>
        <dbReference type="EMBL" id="GFH10792.1"/>
    </source>
</evidence>
<dbReference type="GO" id="GO:0008184">
    <property type="term" value="F:glycogen phosphorylase activity"/>
    <property type="evidence" value="ECO:0007669"/>
    <property type="project" value="InterPro"/>
</dbReference>
<dbReference type="EC" id="2.4.1.1" evidence="2"/>
<dbReference type="GO" id="GO:0005737">
    <property type="term" value="C:cytoplasm"/>
    <property type="evidence" value="ECO:0007669"/>
    <property type="project" value="TreeGrafter"/>
</dbReference>
<comment type="similarity">
    <text evidence="1 2">Belongs to the glycogen phosphorylase family.</text>
</comment>
<dbReference type="EMBL" id="BLLF01000348">
    <property type="protein sequence ID" value="GFH10792.1"/>
    <property type="molecule type" value="Genomic_DNA"/>
</dbReference>
<dbReference type="Pfam" id="PF00343">
    <property type="entry name" value="Phosphorylase"/>
    <property type="match status" value="1"/>
</dbReference>
<dbReference type="AlphaFoldDB" id="A0A699Z5S4"/>
<dbReference type="PANTHER" id="PTHR11468">
    <property type="entry name" value="GLYCOGEN PHOSPHORYLASE"/>
    <property type="match status" value="1"/>
</dbReference>
<comment type="caution">
    <text evidence="3">The sequence shown here is derived from an EMBL/GenBank/DDBJ whole genome shotgun (WGS) entry which is preliminary data.</text>
</comment>
<dbReference type="GO" id="GO:0030170">
    <property type="term" value="F:pyridoxal phosphate binding"/>
    <property type="evidence" value="ECO:0007669"/>
    <property type="project" value="TreeGrafter"/>
</dbReference>
<dbReference type="InterPro" id="IPR000811">
    <property type="entry name" value="Glyco_trans_35"/>
</dbReference>
<dbReference type="Proteomes" id="UP000485058">
    <property type="component" value="Unassembled WGS sequence"/>
</dbReference>
<evidence type="ECO:0000313" key="4">
    <source>
        <dbReference type="Proteomes" id="UP000485058"/>
    </source>
</evidence>